<accession>A0A2S9ZYR7</accession>
<evidence type="ECO:0000256" key="1">
    <source>
        <dbReference type="SAM" id="SignalP"/>
    </source>
</evidence>
<reference evidence="2 3" key="1">
    <citation type="journal article" date="2018" name="Elife">
        <title>Functional genomics of lipid metabolism in the oleaginous yeast Rhodosporidium toruloides.</title>
        <authorList>
            <person name="Coradetti S.T."/>
            <person name="Pinel D."/>
            <person name="Geiselman G."/>
            <person name="Ito M."/>
            <person name="Mondo S."/>
            <person name="Reilly M.C."/>
            <person name="Cheng Y.F."/>
            <person name="Bauer S."/>
            <person name="Grigoriev I."/>
            <person name="Gladden J.M."/>
            <person name="Simmons B.A."/>
            <person name="Brem R."/>
            <person name="Arkin A.P."/>
            <person name="Skerker J.M."/>
        </authorList>
    </citation>
    <scope>NUCLEOTIDE SEQUENCE [LARGE SCALE GENOMIC DNA]</scope>
    <source>
        <strain evidence="2 3">NBRC 0880</strain>
    </source>
</reference>
<dbReference type="EMBL" id="LCTV02000013">
    <property type="protein sequence ID" value="PRQ70905.1"/>
    <property type="molecule type" value="Genomic_DNA"/>
</dbReference>
<feature type="chain" id="PRO_5015667839" evidence="1">
    <location>
        <begin position="21"/>
        <end position="215"/>
    </location>
</feature>
<keyword evidence="1" id="KW-0732">Signal</keyword>
<protein>
    <submittedName>
        <fullName evidence="2">Uncharacterized protein</fullName>
    </submittedName>
</protein>
<evidence type="ECO:0000313" key="3">
    <source>
        <dbReference type="Proteomes" id="UP000239560"/>
    </source>
</evidence>
<dbReference type="OrthoDB" id="3361196at2759"/>
<proteinExistence type="predicted"/>
<dbReference type="Proteomes" id="UP000239560">
    <property type="component" value="Unassembled WGS sequence"/>
</dbReference>
<organism evidence="2 3">
    <name type="scientific">Rhodotorula toruloides</name>
    <name type="common">Yeast</name>
    <name type="synonym">Rhodosporidium toruloides</name>
    <dbReference type="NCBI Taxonomy" id="5286"/>
    <lineage>
        <taxon>Eukaryota</taxon>
        <taxon>Fungi</taxon>
        <taxon>Dikarya</taxon>
        <taxon>Basidiomycota</taxon>
        <taxon>Pucciniomycotina</taxon>
        <taxon>Microbotryomycetes</taxon>
        <taxon>Sporidiobolales</taxon>
        <taxon>Sporidiobolaceae</taxon>
        <taxon>Rhodotorula</taxon>
    </lineage>
</organism>
<feature type="signal peptide" evidence="1">
    <location>
        <begin position="1"/>
        <end position="20"/>
    </location>
</feature>
<evidence type="ECO:0000313" key="2">
    <source>
        <dbReference type="EMBL" id="PRQ70905.1"/>
    </source>
</evidence>
<name>A0A2S9ZYR7_RHOTO</name>
<sequence>MKLHLAPITVFLAYVGTTVALPAPTGVAFLARRQYKLGNVPFFPQEIPSCVACQPEWTGISSCARAAPAFKDWKQMLFNPVSFVDAIKCACTDTFSSAYPQCVDCFVQRNQCEEYLGVPSLEANSSSIFDGMRNVCGFGSALLGGVASSQAANNISYTYNGAPNQGYPTATSTGVGGMDYGSAEGAKSGAAGPRAGAVGGVSMALALGIAGMVLL</sequence>
<gene>
    <name evidence="2" type="ORF">AAT19DRAFT_10445</name>
</gene>
<comment type="caution">
    <text evidence="2">The sequence shown here is derived from an EMBL/GenBank/DDBJ whole genome shotgun (WGS) entry which is preliminary data.</text>
</comment>
<dbReference type="AlphaFoldDB" id="A0A2S9ZYR7"/>